<feature type="compositionally biased region" description="Basic and acidic residues" evidence="1">
    <location>
        <begin position="29"/>
        <end position="44"/>
    </location>
</feature>
<dbReference type="SUPFAM" id="SSF69848">
    <property type="entry name" value="LCCL domain"/>
    <property type="match status" value="1"/>
</dbReference>
<evidence type="ECO:0000313" key="4">
    <source>
        <dbReference type="EMBL" id="EDO06325.1"/>
    </source>
</evidence>
<dbReference type="Pfam" id="PF00754">
    <property type="entry name" value="F5_F8_type_C"/>
    <property type="match status" value="1"/>
</dbReference>
<reference evidence="5" key="2">
    <citation type="journal article" date="2020" name="Data Brief">
        <title>Transcriptome dataset of Babesia bovis life stages within vertebrate and invertebrate hosts.</title>
        <authorList>
            <person name="Ueti M.W."/>
            <person name="Johnson W.C."/>
            <person name="Kappmeyer L.S."/>
            <person name="Herndon D.R."/>
            <person name="Mousel M.R."/>
            <person name="Reif K.E."/>
            <person name="Taus N.S."/>
            <person name="Ifeonu O.O."/>
            <person name="Silva J.C."/>
            <person name="Suarez C.E."/>
            <person name="Brayton K.A."/>
        </authorList>
    </citation>
    <scope>NUCLEOTIDE SEQUENCE [LARGE SCALE GENOMIC DNA]</scope>
</reference>
<dbReference type="InterPro" id="IPR036609">
    <property type="entry name" value="LCCL_sf"/>
</dbReference>
<evidence type="ECO:0000313" key="5">
    <source>
        <dbReference type="Proteomes" id="UP000002173"/>
    </source>
</evidence>
<dbReference type="KEGG" id="bbo:BBOV_II003700"/>
<feature type="domain" description="F5/8 type C" evidence="2">
    <location>
        <begin position="389"/>
        <end position="499"/>
    </location>
</feature>
<dbReference type="InterPro" id="IPR000421">
    <property type="entry name" value="FA58C"/>
</dbReference>
<keyword evidence="5" id="KW-1185">Reference proteome</keyword>
<gene>
    <name evidence="4" type="ORF">BBOV_II003700</name>
</gene>
<dbReference type="SUPFAM" id="SSF49785">
    <property type="entry name" value="Galactose-binding domain-like"/>
    <property type="match status" value="1"/>
</dbReference>
<dbReference type="InterPro" id="IPR036056">
    <property type="entry name" value="Fibrinogen-like_C"/>
</dbReference>
<dbReference type="RefSeq" id="XP_001609893.1">
    <property type="nucleotide sequence ID" value="XM_001609843.1"/>
</dbReference>
<accession>A7ATR4</accession>
<dbReference type="eggNOG" id="ENOG502S4A2">
    <property type="taxonomic scope" value="Eukaryota"/>
</dbReference>
<organism evidence="4 5">
    <name type="scientific">Babesia bovis</name>
    <dbReference type="NCBI Taxonomy" id="5865"/>
    <lineage>
        <taxon>Eukaryota</taxon>
        <taxon>Sar</taxon>
        <taxon>Alveolata</taxon>
        <taxon>Apicomplexa</taxon>
        <taxon>Aconoidasida</taxon>
        <taxon>Piroplasmida</taxon>
        <taxon>Babesiidae</taxon>
        <taxon>Babesia</taxon>
    </lineage>
</organism>
<feature type="region of interest" description="Disordered" evidence="1">
    <location>
        <begin position="29"/>
        <end position="112"/>
    </location>
</feature>
<proteinExistence type="predicted"/>
<dbReference type="Gene3D" id="2.60.120.560">
    <property type="entry name" value="Exo-inulinase, domain 1"/>
    <property type="match status" value="1"/>
</dbReference>
<reference evidence="4 5" key="1">
    <citation type="journal article" date="2007" name="PLoS Pathog.">
        <title>Genome sequence of Babesia bovis and comparative analysis of apicomplexan hemoprotozoa.</title>
        <authorList>
            <person name="Brayton K.A."/>
            <person name="Lau A.O.T."/>
            <person name="Herndon D.R."/>
            <person name="Hannick L."/>
            <person name="Kappmeyer L.S."/>
            <person name="Berens S.J."/>
            <person name="Bidwell S.L."/>
            <person name="Brown W.C."/>
            <person name="Crabtree J."/>
            <person name="Fadrosh D."/>
            <person name="Feldblum T."/>
            <person name="Forberger H.A."/>
            <person name="Haas B.J."/>
            <person name="Howell J.M."/>
            <person name="Khouri H."/>
            <person name="Koo H."/>
            <person name="Mann D.J."/>
            <person name="Norimine J."/>
            <person name="Paulsen I.T."/>
            <person name="Radune D."/>
            <person name="Ren Q."/>
            <person name="Smith R.K. Jr."/>
            <person name="Suarez C.E."/>
            <person name="White O."/>
            <person name="Wortman J.R."/>
            <person name="Knowles D.P. Jr."/>
            <person name="McElwain T.F."/>
            <person name="Nene V.M."/>
        </authorList>
    </citation>
    <scope>NUCLEOTIDE SEQUENCE [LARGE SCALE GENOMIC DNA]</scope>
    <source>
        <strain evidence="4">T2Bo</strain>
    </source>
</reference>
<evidence type="ECO:0000259" key="2">
    <source>
        <dbReference type="Pfam" id="PF00754"/>
    </source>
</evidence>
<dbReference type="Gene3D" id="2.170.130.20">
    <property type="entry name" value="LCCL-like domain"/>
    <property type="match status" value="1"/>
</dbReference>
<name>A7ATR4_BABBO</name>
<dbReference type="GeneID" id="5478122"/>
<dbReference type="Gene3D" id="3.90.215.10">
    <property type="entry name" value="Gamma Fibrinogen, chain A, domain 1"/>
    <property type="match status" value="1"/>
</dbReference>
<dbReference type="Pfam" id="PF03815">
    <property type="entry name" value="LCCL"/>
    <property type="match status" value="1"/>
</dbReference>
<dbReference type="EMBL" id="AAXT01000003">
    <property type="protein sequence ID" value="EDO06325.1"/>
    <property type="molecule type" value="Genomic_DNA"/>
</dbReference>
<dbReference type="FunCoup" id="A7ATR4">
    <property type="interactions" value="2"/>
</dbReference>
<evidence type="ECO:0000259" key="3">
    <source>
        <dbReference type="Pfam" id="PF03815"/>
    </source>
</evidence>
<dbReference type="SUPFAM" id="SSF50370">
    <property type="entry name" value="Ricin B-like lectins"/>
    <property type="match status" value="1"/>
</dbReference>
<comment type="caution">
    <text evidence="4">The sequence shown here is derived from an EMBL/GenBank/DDBJ whole genome shotgun (WGS) entry which is preliminary data.</text>
</comment>
<reference evidence="5" key="3">
    <citation type="journal article" date="2021" name="Int. J. Parasitol.">
        <title>Comparative analysis of gene expression between Babesia bovis blood stages and kinetes allowed by improved genome annotation.</title>
        <authorList>
            <person name="Ueti M.W."/>
            <person name="Johnson W.C."/>
            <person name="Kappmeyer L.S."/>
            <person name="Herndon D.R."/>
            <person name="Mousel M.R."/>
            <person name="Reif K.E."/>
            <person name="Taus N.S."/>
            <person name="Ifeonu O.O."/>
            <person name="Silva J.C."/>
            <person name="Suarez C.E."/>
            <person name="Brayton K.A."/>
        </authorList>
    </citation>
    <scope>NUCLEOTIDE SEQUENCE [LARGE SCALE GENOMIC DNA]</scope>
</reference>
<dbReference type="Gene3D" id="2.60.120.260">
    <property type="entry name" value="Galactose-binding domain-like"/>
    <property type="match status" value="1"/>
</dbReference>
<dbReference type="Proteomes" id="UP000002173">
    <property type="component" value="Unassembled WGS sequence"/>
</dbReference>
<feature type="region of interest" description="Disordered" evidence="1">
    <location>
        <begin position="917"/>
        <end position="937"/>
    </location>
</feature>
<dbReference type="InterPro" id="IPR035992">
    <property type="entry name" value="Ricin_B-like_lectins"/>
</dbReference>
<sequence length="1597" mass="176425">MVAIKTVFAASIVAAKAVRAIRYLEVPKDNAGNDRTDVTPESQKHTSGNIKDLETHHEDVRNIPGSQKKQGLQVPGAAETSDTTTKVQNEPSSDGTTVPNTGTDTSNSTLENSVKETNAGINRTKTLYGAIAANADSTFKALGSAGYRKYDATNAITKSGGYWCSEPNVLPDAVVSWTGELRGPRVLTGVSIFWVYAPQYVAVLAKRSREDEFEEVAPFQTVDPSEMTSVIQFKRKVDAQFVKIAMKGQINTYFGIDFVQFHGEPNPIFTIQAGITSIEDLCLQADETNDVVLDSCISAIASFKYNDIWAYNEKRQLYNPVSRLCMTLDYMVDTSEAIVVMRDCRKDGINSWDILPNNQIKVRMPGNLCVSQAGSSAGLANVALNKIATSSLPMKNDKSHNAESAVDGNLQSYWASESFTADSIPDKVEFIVNLQEQYKIRKLEIEWEAPALTYNIYTKLETDWILVEKIHASTSSKTVNDMHNVKARVIKLELIKPNPEYMNKNGQMHYGITSFAAYSNRLRTIVESCESAKKTKDARDKYFLQSVFEVDLHSGEPLIAAEKAIDTLVDNISNKITQIENLYSKMQHCKRTQVNALKRARDLEHIYEEVANKVYRFETQLELSSEPMLDEHLPADCIEIKNRGESSPSGFYHVYPPCATHSIRVYCDMYTGASYFLAEIESGWIGLERVYNTCRKYGLEPIHVHHKSQIDSISIMLKTMDIKDGLYPIAVKVGKRLKSLDLVEDVTDAIGTKDIHDNIAAVGIEGLQLIDGTKVDMSGIICSSNYSSIRLPPDVVKLGCKTRITEVPKLNEAALGVPIQIKCPQNCSLNSDDLECEGGNDGLYSIRTPICIAAIHSGEYSRNVTLEVKKAAAPTEFEGFYQNGIESTSVPSMVGDVAFTVERIQDECTYHKVEPKVNRNQKKSKPSVTVKPKSKVSTPTRLFNNPLKIDPATGDAIGALVTQVNQKSGKAAPVFLELFHHHTSETIAGAIQHIKLADMQRQPIEEIMNKLDDGVQNMENKIKWLAARVMYKKKPLIEGIKNMNRENAINRSYEPWSATAVTQSNLFEQFRAITVGDVQGVPKWTVSQLSLKGTAETVISQTSEFGVKGPLSGAMLCVSNAQYYDFIYSGALFPGGSGTLGMAFRVVDEDNYYLFQMVQLNGGYKRLIRVVNGDPYEIAKIEDGGFVDGVWYTIRIEARQCRIGIAVIQGLEPVFDIPNNSIDVIDCTHTSGSVGIFSGQINLVHFAKLHTETLPCLRYDKPPPPPKPPICSLYRETYATGITTNWRIVANGGQWNFEENVGGEPKVMAHRQHQTVDNNPEPSMALLKGGRSCKAGVFRTAMFPQCDPTGAMGLLVHFIDGGNYVSFECTGRQCAIIQMHKGMKNTLATTELAKIITGQWNFAEVVFRKDAVTASIGTLEPEAIFINTAIIEEVELGGTVGLYSMGCAGCAFAEIGLKPNYAGSTQPNVQQKNATEEQCLAVDRLEHCKSIAPSKIAACEADYCAMCCEQHHIDAPTAQDICYQRCRGQDHLAVLLQTTADTYWRQCAQKLDSQNNTQNAEAITDCELCCESTRIIQGVPNSVNRAAKTRCKTLCNT</sequence>
<dbReference type="InterPro" id="IPR008979">
    <property type="entry name" value="Galactose-bd-like_sf"/>
</dbReference>
<dbReference type="Gene3D" id="2.80.10.50">
    <property type="match status" value="1"/>
</dbReference>
<feature type="domain" description="LCCL" evidence="3">
    <location>
        <begin position="799"/>
        <end position="892"/>
    </location>
</feature>
<feature type="compositionally biased region" description="Polar residues" evidence="1">
    <location>
        <begin position="80"/>
        <end position="112"/>
    </location>
</feature>
<dbReference type="InterPro" id="IPR004043">
    <property type="entry name" value="LCCL"/>
</dbReference>
<dbReference type="OMA" id="CQMCCQS"/>
<dbReference type="VEuPathDB" id="PiroplasmaDB:BBOV_II003700"/>
<dbReference type="InterPro" id="IPR014716">
    <property type="entry name" value="Fibrinogen_a/b/g_C_1"/>
</dbReference>
<feature type="compositionally biased region" description="Basic and acidic residues" evidence="1">
    <location>
        <begin position="51"/>
        <end position="61"/>
    </location>
</feature>
<feature type="compositionally biased region" description="Low complexity" evidence="1">
    <location>
        <begin position="926"/>
        <end position="937"/>
    </location>
</feature>
<protein>
    <submittedName>
        <fullName evidence="4">LCCL domain-containing protein CCP2, putative</fullName>
    </submittedName>
</protein>
<dbReference type="PROSITE" id="PS50231">
    <property type="entry name" value="RICIN_B_LECTIN"/>
    <property type="match status" value="1"/>
</dbReference>
<dbReference type="SUPFAM" id="SSF56496">
    <property type="entry name" value="Fibrinogen C-terminal domain-like"/>
    <property type="match status" value="1"/>
</dbReference>
<evidence type="ECO:0000256" key="1">
    <source>
        <dbReference type="SAM" id="MobiDB-lite"/>
    </source>
</evidence>
<dbReference type="InParanoid" id="A7ATR4"/>